<dbReference type="Proteomes" id="UP001287286">
    <property type="component" value="Unassembled WGS sequence"/>
</dbReference>
<dbReference type="SUPFAM" id="SSF49879">
    <property type="entry name" value="SMAD/FHA domain"/>
    <property type="match status" value="1"/>
</dbReference>
<dbReference type="CDD" id="cd00060">
    <property type="entry name" value="FHA"/>
    <property type="match status" value="1"/>
</dbReference>
<dbReference type="Gene3D" id="3.30.200.20">
    <property type="entry name" value="Phosphorylase Kinase, domain 1"/>
    <property type="match status" value="1"/>
</dbReference>
<dbReference type="Gene3D" id="2.60.200.20">
    <property type="match status" value="1"/>
</dbReference>
<gene>
    <name evidence="4" type="ORF">Purlil1_13899</name>
</gene>
<dbReference type="PROSITE" id="PS50006">
    <property type="entry name" value="FHA_DOMAIN"/>
    <property type="match status" value="1"/>
</dbReference>
<dbReference type="SUPFAM" id="SSF56112">
    <property type="entry name" value="Protein kinase-like (PK-like)"/>
    <property type="match status" value="1"/>
</dbReference>
<dbReference type="InterPro" id="IPR008984">
    <property type="entry name" value="SMAD_FHA_dom_sf"/>
</dbReference>
<feature type="domain" description="FHA" evidence="3">
    <location>
        <begin position="196"/>
        <end position="242"/>
    </location>
</feature>
<dbReference type="EMBL" id="JAWRVI010000351">
    <property type="protein sequence ID" value="KAK4067212.1"/>
    <property type="molecule type" value="Genomic_DNA"/>
</dbReference>
<protein>
    <recommendedName>
        <fullName evidence="3">FHA domain-containing protein</fullName>
    </recommendedName>
</protein>
<evidence type="ECO:0000313" key="4">
    <source>
        <dbReference type="EMBL" id="KAK4067212.1"/>
    </source>
</evidence>
<dbReference type="InterPro" id="IPR011009">
    <property type="entry name" value="Kinase-like_dom_sf"/>
</dbReference>
<feature type="region of interest" description="Disordered" evidence="2">
    <location>
        <begin position="153"/>
        <end position="176"/>
    </location>
</feature>
<feature type="compositionally biased region" description="Basic and acidic residues" evidence="2">
    <location>
        <begin position="153"/>
        <end position="164"/>
    </location>
</feature>
<proteinExistence type="predicted"/>
<keyword evidence="5" id="KW-1185">Reference proteome</keyword>
<dbReference type="InterPro" id="IPR017441">
    <property type="entry name" value="Protein_kinase_ATP_BS"/>
</dbReference>
<reference evidence="4 5" key="1">
    <citation type="journal article" date="2024" name="Microbiol. Resour. Announc.">
        <title>Genome annotations for the ascomycete fungi Trichoderma harzianum, Trichoderma aggressivum, and Purpureocillium lilacinum.</title>
        <authorList>
            <person name="Beijen E.P.W."/>
            <person name="Ohm R.A."/>
        </authorList>
    </citation>
    <scope>NUCLEOTIDE SEQUENCE [LARGE SCALE GENOMIC DNA]</scope>
    <source>
        <strain evidence="4 5">CBS 150709</strain>
    </source>
</reference>
<sequence>MMDSTSRLALAVSGGRPVLRQQCIGADVEERLAEERHTATLAETETAGTASRVIGGPYVPLDLVQRAGGGKIYGVHFAQAAATTGLAMIKTNWATAKFALRLLSSHHFERRGDMEDNDLIARIYPVWDETEYAVKAVKASSFFVPCQRSEERKRAQYGRHDRQSTDPPDDSDAASRRDRSCIEVRFSCIPRSRRGFIFGRSSRCEVVVPFESISSYHFSLTFDEANRLIVRDLGSVAGTEVTYDGQGHGKRSNFRWIVGGDPNTTEETSIIVAVHELEFRIIAAHYDINSTEYIEKVHRFRQGTANVEEAIRGLDLPRRPDTRLPTGTHTPGVGELYLQKQLGKGSFGVVTHFWNVSNGSEYALKEPTAKVLRLKQRDTIAWRDVLRDWKREAQTMDGLAHVC</sequence>
<name>A0ABR0BCY0_PURLI</name>
<dbReference type="InterPro" id="IPR000253">
    <property type="entry name" value="FHA_dom"/>
</dbReference>
<keyword evidence="1" id="KW-0547">Nucleotide-binding</keyword>
<evidence type="ECO:0000313" key="5">
    <source>
        <dbReference type="Proteomes" id="UP001287286"/>
    </source>
</evidence>
<dbReference type="SMART" id="SM00240">
    <property type="entry name" value="FHA"/>
    <property type="match status" value="1"/>
</dbReference>
<feature type="binding site" evidence="1">
    <location>
        <position position="365"/>
    </location>
    <ligand>
        <name>ATP</name>
        <dbReference type="ChEBI" id="CHEBI:30616"/>
    </ligand>
</feature>
<evidence type="ECO:0000259" key="3">
    <source>
        <dbReference type="PROSITE" id="PS50006"/>
    </source>
</evidence>
<comment type="caution">
    <text evidence="4">The sequence shown here is derived from an EMBL/GenBank/DDBJ whole genome shotgun (WGS) entry which is preliminary data.</text>
</comment>
<keyword evidence="1" id="KW-0067">ATP-binding</keyword>
<dbReference type="Pfam" id="PF00498">
    <property type="entry name" value="FHA"/>
    <property type="match status" value="1"/>
</dbReference>
<dbReference type="PROSITE" id="PS00107">
    <property type="entry name" value="PROTEIN_KINASE_ATP"/>
    <property type="match status" value="1"/>
</dbReference>
<organism evidence="4 5">
    <name type="scientific">Purpureocillium lilacinum</name>
    <name type="common">Paecilomyces lilacinus</name>
    <dbReference type="NCBI Taxonomy" id="33203"/>
    <lineage>
        <taxon>Eukaryota</taxon>
        <taxon>Fungi</taxon>
        <taxon>Dikarya</taxon>
        <taxon>Ascomycota</taxon>
        <taxon>Pezizomycotina</taxon>
        <taxon>Sordariomycetes</taxon>
        <taxon>Hypocreomycetidae</taxon>
        <taxon>Hypocreales</taxon>
        <taxon>Ophiocordycipitaceae</taxon>
        <taxon>Purpureocillium</taxon>
    </lineage>
</organism>
<evidence type="ECO:0000256" key="1">
    <source>
        <dbReference type="PROSITE-ProRule" id="PRU10141"/>
    </source>
</evidence>
<evidence type="ECO:0000256" key="2">
    <source>
        <dbReference type="SAM" id="MobiDB-lite"/>
    </source>
</evidence>
<accession>A0ABR0BCY0</accession>